<dbReference type="Pfam" id="PF08241">
    <property type="entry name" value="Methyltransf_11"/>
    <property type="match status" value="1"/>
</dbReference>
<dbReference type="AlphaFoldDB" id="A0A367KLS5"/>
<dbReference type="STRING" id="4846.A0A367KLS5"/>
<dbReference type="InterPro" id="IPR029063">
    <property type="entry name" value="SAM-dependent_MTases_sf"/>
</dbReference>
<accession>A0A367KLS5</accession>
<feature type="domain" description="Methyltransferase type 11" evidence="1">
    <location>
        <begin position="9"/>
        <end position="82"/>
    </location>
</feature>
<name>A0A367KLS5_RHIST</name>
<evidence type="ECO:0000313" key="2">
    <source>
        <dbReference type="EMBL" id="RCI03173.1"/>
    </source>
</evidence>
<dbReference type="SUPFAM" id="SSF53335">
    <property type="entry name" value="S-adenosyl-L-methionine-dependent methyltransferases"/>
    <property type="match status" value="1"/>
</dbReference>
<dbReference type="EMBL" id="PJQM01001120">
    <property type="protein sequence ID" value="RCI03173.1"/>
    <property type="molecule type" value="Genomic_DNA"/>
</dbReference>
<evidence type="ECO:0000259" key="1">
    <source>
        <dbReference type="Pfam" id="PF08241"/>
    </source>
</evidence>
<protein>
    <recommendedName>
        <fullName evidence="1">Methyltransferase type 11 domain-containing protein</fullName>
    </recommendedName>
</protein>
<dbReference type="CDD" id="cd02440">
    <property type="entry name" value="AdoMet_MTases"/>
    <property type="match status" value="1"/>
</dbReference>
<dbReference type="Proteomes" id="UP000253551">
    <property type="component" value="Unassembled WGS sequence"/>
</dbReference>
<dbReference type="Gene3D" id="3.40.50.150">
    <property type="entry name" value="Vaccinia Virus protein VP39"/>
    <property type="match status" value="1"/>
</dbReference>
<reference evidence="2 3" key="1">
    <citation type="journal article" date="2018" name="G3 (Bethesda)">
        <title>Phylogenetic and Phylogenomic Definition of Rhizopus Species.</title>
        <authorList>
            <person name="Gryganskyi A.P."/>
            <person name="Golan J."/>
            <person name="Dolatabadi S."/>
            <person name="Mondo S."/>
            <person name="Robb S."/>
            <person name="Idnurm A."/>
            <person name="Muszewska A."/>
            <person name="Steczkiewicz K."/>
            <person name="Masonjones S."/>
            <person name="Liao H.L."/>
            <person name="Gajdeczka M.T."/>
            <person name="Anike F."/>
            <person name="Vuek A."/>
            <person name="Anishchenko I.M."/>
            <person name="Voigt K."/>
            <person name="de Hoog G.S."/>
            <person name="Smith M.E."/>
            <person name="Heitman J."/>
            <person name="Vilgalys R."/>
            <person name="Stajich J.E."/>
        </authorList>
    </citation>
    <scope>NUCLEOTIDE SEQUENCE [LARGE SCALE GENOMIC DNA]</scope>
    <source>
        <strain evidence="2 3">LSU 92-RS-03</strain>
    </source>
</reference>
<keyword evidence="3" id="KW-1185">Reference proteome</keyword>
<proteinExistence type="predicted"/>
<dbReference type="OrthoDB" id="2013972at2759"/>
<feature type="non-terminal residue" evidence="2">
    <location>
        <position position="1"/>
    </location>
</feature>
<comment type="caution">
    <text evidence="2">The sequence shown here is derived from an EMBL/GenBank/DDBJ whole genome shotgun (WGS) entry which is preliminary data.</text>
</comment>
<dbReference type="InterPro" id="IPR013216">
    <property type="entry name" value="Methyltransf_11"/>
</dbReference>
<evidence type="ECO:0000313" key="3">
    <source>
        <dbReference type="Proteomes" id="UP000253551"/>
    </source>
</evidence>
<dbReference type="GO" id="GO:0008757">
    <property type="term" value="F:S-adenosylmethionine-dependent methyltransferase activity"/>
    <property type="evidence" value="ECO:0007669"/>
    <property type="project" value="InterPro"/>
</dbReference>
<sequence>DMATDHPNSEFVGIDMCDVFPNNIRPANVRFQIANVVERLPFEDNTFDIVNFTLFILALKKNQWIPVLKEIERVIKPGGLILSREVSMLLKGNEFIQWANQVFIDRLIERDQDPCISDKIKEFIKEAGFEIICSTKRHTFPGKPPFVLSTTNLLGRLDHLNREFLWDIKNIFKNCRPFVQDHLGLTSDQYPDFLEQIVQESRKAPEPQWDVVSILGRKIQA</sequence>
<gene>
    <name evidence="2" type="ORF">CU098_012602</name>
</gene>
<organism evidence="2 3">
    <name type="scientific">Rhizopus stolonifer</name>
    <name type="common">Rhizopus nigricans</name>
    <dbReference type="NCBI Taxonomy" id="4846"/>
    <lineage>
        <taxon>Eukaryota</taxon>
        <taxon>Fungi</taxon>
        <taxon>Fungi incertae sedis</taxon>
        <taxon>Mucoromycota</taxon>
        <taxon>Mucoromycotina</taxon>
        <taxon>Mucoromycetes</taxon>
        <taxon>Mucorales</taxon>
        <taxon>Mucorineae</taxon>
        <taxon>Rhizopodaceae</taxon>
        <taxon>Rhizopus</taxon>
    </lineage>
</organism>